<dbReference type="InterPro" id="IPR026555">
    <property type="entry name" value="NSL3/Tex30"/>
</dbReference>
<dbReference type="InterPro" id="IPR046879">
    <property type="entry name" value="KANL3/Tex30_Abhydrolase"/>
</dbReference>
<keyword evidence="3" id="KW-1185">Reference proteome</keyword>
<gene>
    <name evidence="2" type="ORF">GFB47_02825</name>
</gene>
<organism evidence="2 3">
    <name type="scientific">Vibrio algicola</name>
    <dbReference type="NCBI Taxonomy" id="2662262"/>
    <lineage>
        <taxon>Bacteria</taxon>
        <taxon>Pseudomonadati</taxon>
        <taxon>Pseudomonadota</taxon>
        <taxon>Gammaproteobacteria</taxon>
        <taxon>Vibrionales</taxon>
        <taxon>Vibrionaceae</taxon>
        <taxon>Vibrio</taxon>
    </lineage>
</organism>
<evidence type="ECO:0000313" key="2">
    <source>
        <dbReference type="EMBL" id="QGA65984.1"/>
    </source>
</evidence>
<dbReference type="PANTHER" id="PTHR13136:SF11">
    <property type="entry name" value="TESTIS-EXPRESSED PROTEIN 30"/>
    <property type="match status" value="1"/>
</dbReference>
<proteinExistence type="predicted"/>
<evidence type="ECO:0000313" key="3">
    <source>
        <dbReference type="Proteomes" id="UP000348942"/>
    </source>
</evidence>
<dbReference type="EMBL" id="CP045699">
    <property type="protein sequence ID" value="QGA65984.1"/>
    <property type="molecule type" value="Genomic_DNA"/>
</dbReference>
<sequence length="219" mass="24226">MDIPVLVDGNEHAAITVLLAHGAGAGMDHEFMTDIAQRLACEQIKVVRFNFPYMAKRAITGKKSPPDRAPKLLAAFEALIAHYTQSKTCLFLAGKSMGGRMASHLSQLETVRGVMCLGFPFHPPKQLEKYRGEHLACVTKPMLIVQGERDTFGTREECSAFVLSSSIALEFIPDGDHGFKPRVRSGFTETGNRELAVTKMRDFIERNTGAMRNDNDNNI</sequence>
<feature type="domain" description="KANL3/Tex30 alpha/beta hydrolase-like" evidence="1">
    <location>
        <begin position="15"/>
        <end position="205"/>
    </location>
</feature>
<name>A0A5Q0TGI7_9VIBR</name>
<keyword evidence="2" id="KW-0378">Hydrolase</keyword>
<dbReference type="GO" id="GO:0016787">
    <property type="term" value="F:hydrolase activity"/>
    <property type="evidence" value="ECO:0007669"/>
    <property type="project" value="UniProtKB-KW"/>
</dbReference>
<accession>A0A5Q0TGI7</accession>
<dbReference type="SUPFAM" id="SSF53474">
    <property type="entry name" value="alpha/beta-Hydrolases"/>
    <property type="match status" value="1"/>
</dbReference>
<dbReference type="PANTHER" id="PTHR13136">
    <property type="entry name" value="TESTIS DEVELOPMENT PROTEIN PRTD"/>
    <property type="match status" value="1"/>
</dbReference>
<reference evidence="2 3" key="1">
    <citation type="submission" date="2019-10" db="EMBL/GenBank/DDBJ databases">
        <title>Vibrio sp. nov., isolated from Coralline algae surface.</title>
        <authorList>
            <person name="Geng Y."/>
            <person name="Zhang X."/>
        </authorList>
    </citation>
    <scope>NUCLEOTIDE SEQUENCE [LARGE SCALE GENOMIC DNA]</scope>
    <source>
        <strain evidence="2 3">SM1977</strain>
    </source>
</reference>
<dbReference type="Gene3D" id="3.40.50.1820">
    <property type="entry name" value="alpha/beta hydrolase"/>
    <property type="match status" value="1"/>
</dbReference>
<protein>
    <submittedName>
        <fullName evidence="2">Alpha/beta hydrolase</fullName>
    </submittedName>
</protein>
<dbReference type="Pfam" id="PF20408">
    <property type="entry name" value="Abhydrolase_11"/>
    <property type="match status" value="1"/>
</dbReference>
<dbReference type="AlphaFoldDB" id="A0A5Q0TGI7"/>
<dbReference type="RefSeq" id="WP_153448121.1">
    <property type="nucleotide sequence ID" value="NZ_CP045699.1"/>
</dbReference>
<evidence type="ECO:0000259" key="1">
    <source>
        <dbReference type="Pfam" id="PF20408"/>
    </source>
</evidence>
<dbReference type="InterPro" id="IPR029058">
    <property type="entry name" value="AB_hydrolase_fold"/>
</dbReference>
<dbReference type="Proteomes" id="UP000348942">
    <property type="component" value="Chromosome 1"/>
</dbReference>